<keyword evidence="2" id="KW-0472">Membrane</keyword>
<dbReference type="EMBL" id="CYYR01000014">
    <property type="protein sequence ID" value="CUO08398.1"/>
    <property type="molecule type" value="Genomic_DNA"/>
</dbReference>
<organism evidence="3 4">
    <name type="scientific">Roseburia inulinivorans</name>
    <dbReference type="NCBI Taxonomy" id="360807"/>
    <lineage>
        <taxon>Bacteria</taxon>
        <taxon>Bacillati</taxon>
        <taxon>Bacillota</taxon>
        <taxon>Clostridia</taxon>
        <taxon>Lachnospirales</taxon>
        <taxon>Lachnospiraceae</taxon>
        <taxon>Roseburia</taxon>
    </lineage>
</organism>
<evidence type="ECO:0000256" key="1">
    <source>
        <dbReference type="SAM" id="MobiDB-lite"/>
    </source>
</evidence>
<sequence>MTAVLLTILKIIGIVLLVILGIMLFLLAVLLFVPVRYSVKGTVDNNITAEGKISWLCSIFRYDFTFQEQELNGEVRIFGFRPKKKERVSEEELEEEAVPEVKDGVEEVVSDLVSSAGEEDKSEKNPIKPEQDQEVDSHKGKQNRKSSDKNSRSSRKKIFMRMWDKIKSFLKKIKNFFIGIQKRLTGFKEFVVKVKEIVTDTKNQYAVRRLWEELLYLLKHFGFRKIHTELTFALADPALTGQVLGILCMMPFLYQYDFHIFPDFESESYYIRGSYGVKGRIQLIFLLVTAIRLLADKEIRSFLKKLLDHRE</sequence>
<evidence type="ECO:0000256" key="2">
    <source>
        <dbReference type="SAM" id="Phobius"/>
    </source>
</evidence>
<keyword evidence="2" id="KW-0812">Transmembrane</keyword>
<feature type="region of interest" description="Disordered" evidence="1">
    <location>
        <begin position="115"/>
        <end position="155"/>
    </location>
</feature>
<feature type="transmembrane region" description="Helical" evidence="2">
    <location>
        <begin position="6"/>
        <end position="33"/>
    </location>
</feature>
<protein>
    <recommendedName>
        <fullName evidence="5">DUF2953 domain-containing protein</fullName>
    </recommendedName>
</protein>
<evidence type="ECO:0000313" key="4">
    <source>
        <dbReference type="Proteomes" id="UP000095395"/>
    </source>
</evidence>
<feature type="compositionally biased region" description="Basic and acidic residues" evidence="1">
    <location>
        <begin position="118"/>
        <end position="151"/>
    </location>
</feature>
<dbReference type="Proteomes" id="UP000095395">
    <property type="component" value="Unassembled WGS sequence"/>
</dbReference>
<dbReference type="RefSeq" id="WP_055302236.1">
    <property type="nucleotide sequence ID" value="NZ_CYYR01000014.1"/>
</dbReference>
<keyword evidence="2" id="KW-1133">Transmembrane helix</keyword>
<name>A0A174C9G9_9FIRM</name>
<evidence type="ECO:0000313" key="3">
    <source>
        <dbReference type="EMBL" id="CUO08398.1"/>
    </source>
</evidence>
<reference evidence="3 4" key="1">
    <citation type="submission" date="2015-09" db="EMBL/GenBank/DDBJ databases">
        <authorList>
            <consortium name="Pathogen Informatics"/>
        </authorList>
    </citation>
    <scope>NUCLEOTIDE SEQUENCE [LARGE SCALE GENOMIC DNA]</scope>
    <source>
        <strain evidence="3 4">2789STDY5608835</strain>
    </source>
</reference>
<proteinExistence type="predicted"/>
<dbReference type="AlphaFoldDB" id="A0A174C9G9"/>
<gene>
    <name evidence="3" type="ORF">ERS852392_02115</name>
</gene>
<accession>A0A174C9G9</accession>
<evidence type="ECO:0008006" key="5">
    <source>
        <dbReference type="Google" id="ProtNLM"/>
    </source>
</evidence>